<dbReference type="PANTHER" id="PTHR24198:SF194">
    <property type="entry name" value="INVERSIN-A"/>
    <property type="match status" value="1"/>
</dbReference>
<feature type="repeat" description="ANK" evidence="3">
    <location>
        <begin position="367"/>
        <end position="399"/>
    </location>
</feature>
<feature type="repeat" description="ANK" evidence="3">
    <location>
        <begin position="412"/>
        <end position="444"/>
    </location>
</feature>
<dbReference type="SMART" id="SM00248">
    <property type="entry name" value="ANK"/>
    <property type="match status" value="14"/>
</dbReference>
<feature type="compositionally biased region" description="Low complexity" evidence="4">
    <location>
        <begin position="657"/>
        <end position="670"/>
    </location>
</feature>
<dbReference type="RefSeq" id="XP_009226115.1">
    <property type="nucleotide sequence ID" value="XM_009227851.1"/>
</dbReference>
<reference evidence="7" key="1">
    <citation type="submission" date="2010-07" db="EMBL/GenBank/DDBJ databases">
        <title>The genome sequence of Gaeumannomyces graminis var. tritici strain R3-111a-1.</title>
        <authorList>
            <consortium name="The Broad Institute Genome Sequencing Platform"/>
            <person name="Ma L.-J."/>
            <person name="Dead R."/>
            <person name="Young S."/>
            <person name="Zeng Q."/>
            <person name="Koehrsen M."/>
            <person name="Alvarado L."/>
            <person name="Berlin A."/>
            <person name="Chapman S.B."/>
            <person name="Chen Z."/>
            <person name="Freedman E."/>
            <person name="Gellesch M."/>
            <person name="Goldberg J."/>
            <person name="Griggs A."/>
            <person name="Gujja S."/>
            <person name="Heilman E.R."/>
            <person name="Heiman D."/>
            <person name="Hepburn T."/>
            <person name="Howarth C."/>
            <person name="Jen D."/>
            <person name="Larson L."/>
            <person name="Mehta T."/>
            <person name="Neiman D."/>
            <person name="Pearson M."/>
            <person name="Roberts A."/>
            <person name="Saif S."/>
            <person name="Shea T."/>
            <person name="Shenoy N."/>
            <person name="Sisk P."/>
            <person name="Stolte C."/>
            <person name="Sykes S."/>
            <person name="Walk T."/>
            <person name="White J."/>
            <person name="Yandava C."/>
            <person name="Haas B."/>
            <person name="Nusbaum C."/>
            <person name="Birren B."/>
        </authorList>
    </citation>
    <scope>NUCLEOTIDE SEQUENCE [LARGE SCALE GENOMIC DNA]</scope>
    <source>
        <strain evidence="7">R3-111a-1</strain>
    </source>
</reference>
<feature type="repeat" description="ANK" evidence="3">
    <location>
        <begin position="544"/>
        <end position="569"/>
    </location>
</feature>
<gene>
    <name evidence="6" type="primary">20350448</name>
    <name evidence="5" type="ORF">GGTG_09990</name>
</gene>
<reference evidence="6" key="4">
    <citation type="journal article" date="2015" name="G3 (Bethesda)">
        <title>Genome sequences of three phytopathogenic species of the Magnaporthaceae family of fungi.</title>
        <authorList>
            <person name="Okagaki L.H."/>
            <person name="Nunes C.C."/>
            <person name="Sailsbery J."/>
            <person name="Clay B."/>
            <person name="Brown D."/>
            <person name="John T."/>
            <person name="Oh Y."/>
            <person name="Young N."/>
            <person name="Fitzgerald M."/>
            <person name="Haas B.J."/>
            <person name="Zeng Q."/>
            <person name="Young S."/>
            <person name="Adiconis X."/>
            <person name="Fan L."/>
            <person name="Levin J.Z."/>
            <person name="Mitchell T.K."/>
            <person name="Okubara P.A."/>
            <person name="Farman M.L."/>
            <person name="Kohn L.M."/>
            <person name="Birren B."/>
            <person name="Ma L.-J."/>
            <person name="Dean R.A."/>
        </authorList>
    </citation>
    <scope>NUCLEOTIDE SEQUENCE</scope>
    <source>
        <strain evidence="6">R3-111a-1</strain>
    </source>
</reference>
<dbReference type="Pfam" id="PF13857">
    <property type="entry name" value="Ank_5"/>
    <property type="match status" value="1"/>
</dbReference>
<feature type="repeat" description="ANK" evidence="3">
    <location>
        <begin position="511"/>
        <end position="543"/>
    </location>
</feature>
<evidence type="ECO:0000256" key="4">
    <source>
        <dbReference type="SAM" id="MobiDB-lite"/>
    </source>
</evidence>
<reference evidence="6" key="5">
    <citation type="submission" date="2018-04" db="UniProtKB">
        <authorList>
            <consortium name="EnsemblFungi"/>
        </authorList>
    </citation>
    <scope>IDENTIFICATION</scope>
    <source>
        <strain evidence="6">R3-111a-1</strain>
    </source>
</reference>
<feature type="compositionally biased region" description="Basic and acidic residues" evidence="4">
    <location>
        <begin position="686"/>
        <end position="696"/>
    </location>
</feature>
<evidence type="ECO:0000313" key="6">
    <source>
        <dbReference type="EnsemblFungi" id="EJT73141"/>
    </source>
</evidence>
<feature type="repeat" description="ANK" evidence="3">
    <location>
        <begin position="854"/>
        <end position="886"/>
    </location>
</feature>
<feature type="compositionally biased region" description="Polar residues" evidence="4">
    <location>
        <begin position="67"/>
        <end position="83"/>
    </location>
</feature>
<feature type="compositionally biased region" description="Gly residues" evidence="4">
    <location>
        <begin position="177"/>
        <end position="191"/>
    </location>
</feature>
<protein>
    <submittedName>
        <fullName evidence="5 6">Uncharacterized protein</fullName>
    </submittedName>
</protein>
<dbReference type="SUPFAM" id="SSF48403">
    <property type="entry name" value="Ankyrin repeat"/>
    <property type="match status" value="3"/>
</dbReference>
<dbReference type="OrthoDB" id="4772757at2759"/>
<dbReference type="Pfam" id="PF12796">
    <property type="entry name" value="Ank_2"/>
    <property type="match status" value="2"/>
</dbReference>
<accession>J3P906</accession>
<evidence type="ECO:0000313" key="5">
    <source>
        <dbReference type="EMBL" id="EJT73141.1"/>
    </source>
</evidence>
<dbReference type="PANTHER" id="PTHR24198">
    <property type="entry name" value="ANKYRIN REPEAT AND PROTEIN KINASE DOMAIN-CONTAINING PROTEIN"/>
    <property type="match status" value="1"/>
</dbReference>
<feature type="region of interest" description="Disordered" evidence="4">
    <location>
        <begin position="171"/>
        <end position="194"/>
    </location>
</feature>
<dbReference type="STRING" id="644352.J3P906"/>
<reference evidence="5" key="3">
    <citation type="submission" date="2010-09" db="EMBL/GenBank/DDBJ databases">
        <title>Annotation of Gaeumannomyces graminis var. tritici R3-111a-1.</title>
        <authorList>
            <consortium name="The Broad Institute Genome Sequencing Platform"/>
            <person name="Ma L.-J."/>
            <person name="Dead R."/>
            <person name="Young S.K."/>
            <person name="Zeng Q."/>
            <person name="Gargeya S."/>
            <person name="Fitzgerald M."/>
            <person name="Haas B."/>
            <person name="Abouelleil A."/>
            <person name="Alvarado L."/>
            <person name="Arachchi H.M."/>
            <person name="Berlin A."/>
            <person name="Brown A."/>
            <person name="Chapman S.B."/>
            <person name="Chen Z."/>
            <person name="Dunbar C."/>
            <person name="Freedman E."/>
            <person name="Gearin G."/>
            <person name="Gellesch M."/>
            <person name="Goldberg J."/>
            <person name="Griggs A."/>
            <person name="Gujja S."/>
            <person name="Heiman D."/>
            <person name="Howarth C."/>
            <person name="Larson L."/>
            <person name="Lui A."/>
            <person name="MacDonald P.J.P."/>
            <person name="Mehta T."/>
            <person name="Montmayeur A."/>
            <person name="Murphy C."/>
            <person name="Neiman D."/>
            <person name="Pearson M."/>
            <person name="Priest M."/>
            <person name="Roberts A."/>
            <person name="Saif S."/>
            <person name="Shea T."/>
            <person name="Shenoy N."/>
            <person name="Sisk P."/>
            <person name="Stolte C."/>
            <person name="Sykes S."/>
            <person name="Yandava C."/>
            <person name="Wortman J."/>
            <person name="Nusbaum C."/>
            <person name="Birren B."/>
        </authorList>
    </citation>
    <scope>NUCLEOTIDE SEQUENCE</scope>
    <source>
        <strain evidence="5">R3-111a-1</strain>
    </source>
</reference>
<feature type="region of interest" description="Disordered" evidence="4">
    <location>
        <begin position="647"/>
        <end position="673"/>
    </location>
</feature>
<dbReference type="VEuPathDB" id="FungiDB:GGTG_09990"/>
<dbReference type="AlphaFoldDB" id="J3P906"/>
<feature type="repeat" description="ANK" evidence="3">
    <location>
        <begin position="334"/>
        <end position="366"/>
    </location>
</feature>
<dbReference type="InterPro" id="IPR036770">
    <property type="entry name" value="Ankyrin_rpt-contain_sf"/>
</dbReference>
<evidence type="ECO:0000313" key="7">
    <source>
        <dbReference type="Proteomes" id="UP000006039"/>
    </source>
</evidence>
<reference evidence="5" key="2">
    <citation type="submission" date="2010-07" db="EMBL/GenBank/DDBJ databases">
        <authorList>
            <consortium name="The Broad Institute Genome Sequencing Platform"/>
            <consortium name="Broad Institute Genome Sequencing Center for Infectious Disease"/>
            <person name="Ma L.-J."/>
            <person name="Dead R."/>
            <person name="Young S."/>
            <person name="Zeng Q."/>
            <person name="Koehrsen M."/>
            <person name="Alvarado L."/>
            <person name="Berlin A."/>
            <person name="Chapman S.B."/>
            <person name="Chen Z."/>
            <person name="Freedman E."/>
            <person name="Gellesch M."/>
            <person name="Goldberg J."/>
            <person name="Griggs A."/>
            <person name="Gujja S."/>
            <person name="Heilman E.R."/>
            <person name="Heiman D."/>
            <person name="Hepburn T."/>
            <person name="Howarth C."/>
            <person name="Jen D."/>
            <person name="Larson L."/>
            <person name="Mehta T."/>
            <person name="Neiman D."/>
            <person name="Pearson M."/>
            <person name="Roberts A."/>
            <person name="Saif S."/>
            <person name="Shea T."/>
            <person name="Shenoy N."/>
            <person name="Sisk P."/>
            <person name="Stolte C."/>
            <person name="Sykes S."/>
            <person name="Walk T."/>
            <person name="White J."/>
            <person name="Yandava C."/>
            <person name="Haas B."/>
            <person name="Nusbaum C."/>
            <person name="Birren B."/>
        </authorList>
    </citation>
    <scope>NUCLEOTIDE SEQUENCE</scope>
    <source>
        <strain evidence="5">R3-111a-1</strain>
    </source>
</reference>
<sequence>MSKAMTIPPPVAERDERFLGKTWAPKHGYRTSMTSLVNFIQTTDFGSPKQQQTLHSQSHRGRRQVQRVASSNSWRHSTPSTMTGARPGSRGGGGDLQNTGAGASLPRGGRRPGIDIPSVLNRPEMQILRRELTGGCGNGGSNNLIMAAELHAAIERRDPTAVYNMLRSGVDPNLTRSGGGGGGGGGSGGGRNYYEQRSAGRRLAGNTTTTSARNTAAMSPEVTPLHRAFSVGCLDAAVFLALAGADLEATSPSGETALVRAVRCEFPDDFLLLCCELGARVDAADRHGRTALHYAAGLVRPDECGSSGLSGGQAPPAVLVLAAHDADLNRRDADGRTPLHAAVAAGKTRAAVLLARNGADADAELPGGATPLLLAVLRRNVAVAQVLCKHGAAVDGRRRGRTWKDGRSGSVVAKTPLVCAIEAGCTDMVRVLLEAGADVNLRCGYGADSSSKDGGGAARFRSGDYPLLAASRLGNNQIVDLLLSHKDTDLLRAAEISDENQDSEGIGGDWSGQTPLHAAAAGNHIEVVRRLVAAGTAVNPVNEYGATPLLLAVRAGHEAVARDLLGPGAAPAEVPSRADRRTPTALWHAIDRGLLDLARLLIERGADPMREIDDSRSTSLHHAARKGADVIVTMVLDRLDRARQIKETHATADDADSGGSESGSDSGYASVGDQDKGLKVTIETIETKGGDGEHNPQKQCRQPTEEDLASEDRLAREAVELRMSLFISAAEGGHLSTTKLLLHRGSLAEVANARTAAGDSILAAATGSPELLRFLLGLRKPAPGHAKEGCEDKTGEGGGGGGCGRGLGASLAALVSAVVGGGHNHNKHQARRRRLAAADKGSEALLDVNRQNRHGATALHYAALRGHAEGARLLLQRGARQSATVEIYESADDLRARRSYRQGTAAGLAKQKGYDALADTIERLQAC</sequence>
<dbReference type="PROSITE" id="PS50088">
    <property type="entry name" value="ANK_REPEAT"/>
    <property type="match status" value="6"/>
</dbReference>
<dbReference type="eggNOG" id="KOG4177">
    <property type="taxonomic scope" value="Eukaryota"/>
</dbReference>
<dbReference type="Gene3D" id="1.25.40.20">
    <property type="entry name" value="Ankyrin repeat-containing domain"/>
    <property type="match status" value="5"/>
</dbReference>
<keyword evidence="2 3" id="KW-0040">ANK repeat</keyword>
<dbReference type="EnsemblFungi" id="EJT73141">
    <property type="protein sequence ID" value="EJT73141"/>
    <property type="gene ID" value="GGTG_09990"/>
</dbReference>
<dbReference type="GeneID" id="20350448"/>
<dbReference type="PROSITE" id="PS50297">
    <property type="entry name" value="ANK_REP_REGION"/>
    <property type="match status" value="6"/>
</dbReference>
<dbReference type="PRINTS" id="PR01415">
    <property type="entry name" value="ANKYRIN"/>
</dbReference>
<keyword evidence="1" id="KW-0677">Repeat</keyword>
<evidence type="ECO:0000256" key="1">
    <source>
        <dbReference type="ARBA" id="ARBA00022737"/>
    </source>
</evidence>
<keyword evidence="7" id="KW-1185">Reference proteome</keyword>
<dbReference type="HOGENOM" id="CLU_324669_0_0_1"/>
<dbReference type="EMBL" id="GL385399">
    <property type="protein sequence ID" value="EJT73141.1"/>
    <property type="molecule type" value="Genomic_DNA"/>
</dbReference>
<name>J3P906_GAET3</name>
<feature type="region of interest" description="Disordered" evidence="4">
    <location>
        <begin position="47"/>
        <end position="117"/>
    </location>
</feature>
<organism evidence="5">
    <name type="scientific">Gaeumannomyces tritici (strain R3-111a-1)</name>
    <name type="common">Wheat and barley take-all root rot fungus</name>
    <name type="synonym">Gaeumannomyces graminis var. tritici</name>
    <dbReference type="NCBI Taxonomy" id="644352"/>
    <lineage>
        <taxon>Eukaryota</taxon>
        <taxon>Fungi</taxon>
        <taxon>Dikarya</taxon>
        <taxon>Ascomycota</taxon>
        <taxon>Pezizomycotina</taxon>
        <taxon>Sordariomycetes</taxon>
        <taxon>Sordariomycetidae</taxon>
        <taxon>Magnaporthales</taxon>
        <taxon>Magnaporthaceae</taxon>
        <taxon>Gaeumannomyces</taxon>
    </lineage>
</organism>
<dbReference type="Proteomes" id="UP000006039">
    <property type="component" value="Unassembled WGS sequence"/>
</dbReference>
<feature type="region of interest" description="Disordered" evidence="4">
    <location>
        <begin position="686"/>
        <end position="709"/>
    </location>
</feature>
<evidence type="ECO:0000256" key="2">
    <source>
        <dbReference type="ARBA" id="ARBA00023043"/>
    </source>
</evidence>
<proteinExistence type="predicted"/>
<feature type="compositionally biased region" description="Polar residues" evidence="4">
    <location>
        <begin position="47"/>
        <end position="56"/>
    </location>
</feature>
<dbReference type="InterPro" id="IPR002110">
    <property type="entry name" value="Ankyrin_rpt"/>
</dbReference>
<evidence type="ECO:0000256" key="3">
    <source>
        <dbReference type="PROSITE-ProRule" id="PRU00023"/>
    </source>
</evidence>
<dbReference type="Pfam" id="PF00023">
    <property type="entry name" value="Ank"/>
    <property type="match status" value="1"/>
</dbReference>